<dbReference type="GO" id="GO:0016020">
    <property type="term" value="C:membrane"/>
    <property type="evidence" value="ECO:0007669"/>
    <property type="project" value="InterPro"/>
</dbReference>
<evidence type="ECO:0000256" key="2">
    <source>
        <dbReference type="ARBA" id="ARBA00029447"/>
    </source>
</evidence>
<name>A0AA97I4L1_9EURY</name>
<dbReference type="CDD" id="cd00130">
    <property type="entry name" value="PAS"/>
    <property type="match status" value="1"/>
</dbReference>
<dbReference type="PROSITE" id="PS50111">
    <property type="entry name" value="CHEMOTAXIS_TRANSDUC_2"/>
    <property type="match status" value="1"/>
</dbReference>
<dbReference type="Proteomes" id="UP001301797">
    <property type="component" value="Chromosome"/>
</dbReference>
<dbReference type="Pfam" id="PF00989">
    <property type="entry name" value="PAS"/>
    <property type="match status" value="1"/>
</dbReference>
<dbReference type="InterPro" id="IPR035965">
    <property type="entry name" value="PAS-like_dom_sf"/>
</dbReference>
<keyword evidence="8" id="KW-1185">Reference proteome</keyword>
<feature type="domain" description="Methyl-accepting transducer" evidence="4">
    <location>
        <begin position="626"/>
        <end position="862"/>
    </location>
</feature>
<dbReference type="PRINTS" id="PR00260">
    <property type="entry name" value="CHEMTRNSDUCR"/>
</dbReference>
<organism evidence="7 8">
    <name type="scientific">Methanochimaera problematica</name>
    <dbReference type="NCBI Taxonomy" id="2609417"/>
    <lineage>
        <taxon>Archaea</taxon>
        <taxon>Methanobacteriati</taxon>
        <taxon>Methanobacteriota</taxon>
        <taxon>Stenosarchaea group</taxon>
        <taxon>Methanomicrobia</taxon>
        <taxon>Methanomicrobiales</taxon>
        <taxon>Methanomicrobiaceae</taxon>
        <taxon>Methanochimaera</taxon>
    </lineage>
</organism>
<dbReference type="CDD" id="cd11386">
    <property type="entry name" value="MCP_signal"/>
    <property type="match status" value="1"/>
</dbReference>
<gene>
    <name evidence="7" type="ORF">F1737_07890</name>
</gene>
<dbReference type="Gene3D" id="1.10.287.950">
    <property type="entry name" value="Methyl-accepting chemotaxis protein"/>
    <property type="match status" value="1"/>
</dbReference>
<dbReference type="PROSITE" id="PS50112">
    <property type="entry name" value="PAS"/>
    <property type="match status" value="2"/>
</dbReference>
<dbReference type="Pfam" id="PF00015">
    <property type="entry name" value="MCPsignal"/>
    <property type="match status" value="1"/>
</dbReference>
<dbReference type="InterPro" id="IPR000014">
    <property type="entry name" value="PAS"/>
</dbReference>
<dbReference type="SUPFAM" id="SSF58104">
    <property type="entry name" value="Methyl-accepting chemotaxis protein (MCP) signaling domain"/>
    <property type="match status" value="2"/>
</dbReference>
<sequence length="912" mass="99228">MDISKLEDAIDAAILGKTQQKLDINELEPGFRTLGKKINSLIIEKEKLYQSIKKMPIPLGITDTNFNILDVNEEFIELTGYSADKLKEMNISDFYSHFDLKLIEGKGTKEARDTKSKVSGKFTMKFKGVDKVIVIHSIPFLDESGNVAALNTALIDVTDIEEQKVWYESILDSLPFPVSVTDMNMKWQYLNPLAESASGISKNEAIGTQCSRWNANICGTGNCGIECLRRGKEQTFFDQDGKNFMVNVAWIRNMKGEKAGHVEIVQDITATKRVADYIETEVKNIGSNLEKIAAGDLNLDLTVGDGDEYTKEIRKDLLSMADDIRTVNTSIKGVISASTRLGNDIAKGIMKPVDSYEFNGAYKELIETLNTIPLNLKEPLDINLEYIEKIGKGEIPEKISKDFNGGYNNLKINLNNCIEGLSGLKEAEEIIRLMAVNDYTRKIEGNYQGIYGNIASEINNVQARLLNVIDVCEKTSKGDLSKLDEFKKLGKRSDNDILIPSLVRMMEALKNTITEISVLSGDIVEGKLSTKADHSRHSGAFADLIIGVNELLDAIILPVNEAIRMSDNLAKGDFTARFNENISAKGDILSFKEALNNVGDSVSQAIGEANKIAENVAIDSNEVSKGADEVAKAAEGVATTSQKTADLTRELLASIEEVTLKISDLSASNEEIASTSQEVFKAANQIVDIGKEAQGLANDTSNKMGSVEKIAKESVEEIYDLTDKIKEVSNVVKMINDITGQINLLALNAAIEAARAGEHGRGFAVVAGEVKNLAAEARAATDSIENVVSMVQVSSEKTANAINNSNNEIVDGVESVTKTIEVLNTIIRNAGQVTGDIGEITKAIEDQANIANNVVNSAEKGTKMTKEVQNEAEGLAALAEESSASVEEIGSAIHEVNELSNNLKTVMGNFRI</sequence>
<keyword evidence="1 3" id="KW-0807">Transducer</keyword>
<dbReference type="GO" id="GO:0007165">
    <property type="term" value="P:signal transduction"/>
    <property type="evidence" value="ECO:0007669"/>
    <property type="project" value="UniProtKB-KW"/>
</dbReference>
<dbReference type="Pfam" id="PF18947">
    <property type="entry name" value="HAMP_2"/>
    <property type="match status" value="2"/>
</dbReference>
<dbReference type="GO" id="GO:0006355">
    <property type="term" value="P:regulation of DNA-templated transcription"/>
    <property type="evidence" value="ECO:0007669"/>
    <property type="project" value="InterPro"/>
</dbReference>
<dbReference type="SMART" id="SM00091">
    <property type="entry name" value="PAS"/>
    <property type="match status" value="2"/>
</dbReference>
<dbReference type="AlphaFoldDB" id="A0AA97I4L1"/>
<dbReference type="PROSITE" id="PS50113">
    <property type="entry name" value="PAC"/>
    <property type="match status" value="1"/>
</dbReference>
<protein>
    <submittedName>
        <fullName evidence="7">PAS domain S-box protein</fullName>
    </submittedName>
</protein>
<evidence type="ECO:0000259" key="4">
    <source>
        <dbReference type="PROSITE" id="PS50111"/>
    </source>
</evidence>
<feature type="domain" description="PAS" evidence="5">
    <location>
        <begin position="163"/>
        <end position="207"/>
    </location>
</feature>
<evidence type="ECO:0000313" key="7">
    <source>
        <dbReference type="EMBL" id="WOF16619.1"/>
    </source>
</evidence>
<dbReference type="Gene3D" id="1.20.120.1530">
    <property type="match status" value="2"/>
</dbReference>
<dbReference type="EMBL" id="CP043875">
    <property type="protein sequence ID" value="WOF16619.1"/>
    <property type="molecule type" value="Genomic_DNA"/>
</dbReference>
<evidence type="ECO:0000313" key="8">
    <source>
        <dbReference type="Proteomes" id="UP001301797"/>
    </source>
</evidence>
<dbReference type="PANTHER" id="PTHR32089:SF112">
    <property type="entry name" value="LYSOZYME-LIKE PROTEIN-RELATED"/>
    <property type="match status" value="1"/>
</dbReference>
<dbReference type="InterPro" id="IPR013767">
    <property type="entry name" value="PAS_fold"/>
</dbReference>
<dbReference type="InterPro" id="IPR004089">
    <property type="entry name" value="MCPsignal_dom"/>
</dbReference>
<accession>A0AA97I4L1</accession>
<dbReference type="NCBIfam" id="TIGR00229">
    <property type="entry name" value="sensory_box"/>
    <property type="match status" value="2"/>
</dbReference>
<dbReference type="GO" id="GO:0004888">
    <property type="term" value="F:transmembrane signaling receptor activity"/>
    <property type="evidence" value="ECO:0007669"/>
    <property type="project" value="InterPro"/>
</dbReference>
<dbReference type="RefSeq" id="WP_317136042.1">
    <property type="nucleotide sequence ID" value="NZ_CP043875.1"/>
</dbReference>
<evidence type="ECO:0000259" key="5">
    <source>
        <dbReference type="PROSITE" id="PS50112"/>
    </source>
</evidence>
<dbReference type="PANTHER" id="PTHR32089">
    <property type="entry name" value="METHYL-ACCEPTING CHEMOTAXIS PROTEIN MCPB"/>
    <property type="match status" value="1"/>
</dbReference>
<dbReference type="Gene3D" id="3.30.450.20">
    <property type="entry name" value="PAS domain"/>
    <property type="match status" value="2"/>
</dbReference>
<comment type="similarity">
    <text evidence="2">Belongs to the methyl-accepting chemotaxis (MCP) protein family.</text>
</comment>
<reference evidence="7 8" key="1">
    <citation type="submission" date="2019-09" db="EMBL/GenBank/DDBJ databases">
        <title>The complete genome of Methanoplanus sp. FWC-SCC4.</title>
        <authorList>
            <person name="Chen S.-C."/>
            <person name="Zhou Y.-Z."/>
            <person name="Lai M.-C."/>
        </authorList>
    </citation>
    <scope>NUCLEOTIDE SEQUENCE [LARGE SCALE GENOMIC DNA]</scope>
    <source>
        <strain evidence="7 8">FWC-SCC4</strain>
    </source>
</reference>
<proteinExistence type="inferred from homology"/>
<dbReference type="InterPro" id="IPR000700">
    <property type="entry name" value="PAS-assoc_C"/>
</dbReference>
<dbReference type="GO" id="GO:0006935">
    <property type="term" value="P:chemotaxis"/>
    <property type="evidence" value="ECO:0007669"/>
    <property type="project" value="InterPro"/>
</dbReference>
<dbReference type="InterPro" id="IPR003660">
    <property type="entry name" value="HAMP_dom"/>
</dbReference>
<dbReference type="GeneID" id="85230081"/>
<evidence type="ECO:0000256" key="1">
    <source>
        <dbReference type="ARBA" id="ARBA00023224"/>
    </source>
</evidence>
<dbReference type="KEGG" id="mefw:F1737_07890"/>
<evidence type="ECO:0000256" key="3">
    <source>
        <dbReference type="PROSITE-ProRule" id="PRU00284"/>
    </source>
</evidence>
<dbReference type="SUPFAM" id="SSF55785">
    <property type="entry name" value="PYP-like sensor domain (PAS domain)"/>
    <property type="match status" value="2"/>
</dbReference>
<feature type="domain" description="PAC" evidence="6">
    <location>
        <begin position="230"/>
        <end position="280"/>
    </location>
</feature>
<dbReference type="SMART" id="SM00283">
    <property type="entry name" value="MA"/>
    <property type="match status" value="1"/>
</dbReference>
<dbReference type="InterPro" id="IPR004090">
    <property type="entry name" value="Chemotax_Me-accpt_rcpt"/>
</dbReference>
<feature type="domain" description="PAS" evidence="5">
    <location>
        <begin position="44"/>
        <end position="86"/>
    </location>
</feature>
<evidence type="ECO:0000259" key="6">
    <source>
        <dbReference type="PROSITE" id="PS50113"/>
    </source>
</evidence>